<feature type="domain" description="Peptidase M16 C-terminal" evidence="3">
    <location>
        <begin position="152"/>
        <end position="303"/>
    </location>
</feature>
<dbReference type="Pfam" id="PF00675">
    <property type="entry name" value="Peptidase_M16"/>
    <property type="match status" value="1"/>
</dbReference>
<dbReference type="SUPFAM" id="SSF63411">
    <property type="entry name" value="LuxS/MPP-like metallohydrolase"/>
    <property type="match status" value="2"/>
</dbReference>
<dbReference type="AlphaFoldDB" id="A0A2H0WL36"/>
<gene>
    <name evidence="4" type="ORF">COT67_02275</name>
</gene>
<evidence type="ECO:0000313" key="5">
    <source>
        <dbReference type="Proteomes" id="UP000230353"/>
    </source>
</evidence>
<dbReference type="Pfam" id="PF05193">
    <property type="entry name" value="Peptidase_M16_C"/>
    <property type="match status" value="1"/>
</dbReference>
<dbReference type="PANTHER" id="PTHR11851:SF49">
    <property type="entry name" value="MITOCHONDRIAL-PROCESSING PEPTIDASE SUBUNIT ALPHA"/>
    <property type="match status" value="1"/>
</dbReference>
<sequence length="369" mass="43158">MKRNLQYNLFIKGGQFYEPKKKNGISHFWEHVVFSYSFFKSGFEKFLEENSIEINVETLTHCIWCKLTSLDNGLLNKTRKLIKKEITQPIIDFNGFNQEKRIIKEEISFRNQLPNIIGLNEFYKIVFKNSPLENPVVGTISSVNKIELDDLQRFHKNFCKFPETTEIIYDSTKEKINLLSNNIKEVPPIQIKQKTGTFSKNKNFSSKAIHAGWIFTNSTVKERIILDILRRILGGMSESFIYKHLLQKLHIIYSGNAFLDHYNGLDILFLQIFSTAHQRCLEEIKKLKKLLTESQVEQNLFKNAKQVELNYYKYPDSSIAEVIGIEFMCTGKFVSPEEKIKIIESITYKEFVSVRKKLLAEQPFILVIK</sequence>
<feature type="domain" description="Peptidase M16 N-terminal" evidence="2">
    <location>
        <begin position="8"/>
        <end position="139"/>
    </location>
</feature>
<dbReference type="InterPro" id="IPR011765">
    <property type="entry name" value="Pept_M16_N"/>
</dbReference>
<protein>
    <recommendedName>
        <fullName evidence="6">Peptidase M16 N-terminal domain-containing protein</fullName>
    </recommendedName>
</protein>
<dbReference type="InterPro" id="IPR011249">
    <property type="entry name" value="Metalloenz_LuxS/M16"/>
</dbReference>
<evidence type="ECO:0000259" key="2">
    <source>
        <dbReference type="Pfam" id="PF00675"/>
    </source>
</evidence>
<dbReference type="InterPro" id="IPR007863">
    <property type="entry name" value="Peptidase_M16_C"/>
</dbReference>
<dbReference type="EMBL" id="PEZL01000032">
    <property type="protein sequence ID" value="PIS13372.1"/>
    <property type="molecule type" value="Genomic_DNA"/>
</dbReference>
<organism evidence="4 5">
    <name type="scientific">Candidatus Tagabacteria bacterium CG09_land_8_20_14_0_10_41_14</name>
    <dbReference type="NCBI Taxonomy" id="1975021"/>
    <lineage>
        <taxon>Bacteria</taxon>
        <taxon>Candidatus Tagaibacteriota</taxon>
    </lineage>
</organism>
<dbReference type="InterPro" id="IPR050361">
    <property type="entry name" value="MPP/UQCRC_Complex"/>
</dbReference>
<evidence type="ECO:0000313" key="4">
    <source>
        <dbReference type="EMBL" id="PIS13372.1"/>
    </source>
</evidence>
<dbReference type="GO" id="GO:0046872">
    <property type="term" value="F:metal ion binding"/>
    <property type="evidence" value="ECO:0007669"/>
    <property type="project" value="InterPro"/>
</dbReference>
<accession>A0A2H0WL36</accession>
<evidence type="ECO:0000259" key="3">
    <source>
        <dbReference type="Pfam" id="PF05193"/>
    </source>
</evidence>
<comment type="caution">
    <text evidence="4">The sequence shown here is derived from an EMBL/GenBank/DDBJ whole genome shotgun (WGS) entry which is preliminary data.</text>
</comment>
<proteinExistence type="inferred from homology"/>
<dbReference type="PANTHER" id="PTHR11851">
    <property type="entry name" value="METALLOPROTEASE"/>
    <property type="match status" value="1"/>
</dbReference>
<evidence type="ECO:0008006" key="6">
    <source>
        <dbReference type="Google" id="ProtNLM"/>
    </source>
</evidence>
<dbReference type="Proteomes" id="UP000230353">
    <property type="component" value="Unassembled WGS sequence"/>
</dbReference>
<evidence type="ECO:0000256" key="1">
    <source>
        <dbReference type="ARBA" id="ARBA00007261"/>
    </source>
</evidence>
<comment type="similarity">
    <text evidence="1">Belongs to the peptidase M16 family.</text>
</comment>
<name>A0A2H0WL36_9BACT</name>
<reference evidence="5" key="1">
    <citation type="submission" date="2017-09" db="EMBL/GenBank/DDBJ databases">
        <title>Depth-based differentiation of microbial function through sediment-hosted aquifers and enrichment of novel symbionts in the deep terrestrial subsurface.</title>
        <authorList>
            <person name="Probst A.J."/>
            <person name="Ladd B."/>
            <person name="Jarett J.K."/>
            <person name="Geller-Mcgrath D.E."/>
            <person name="Sieber C.M.K."/>
            <person name="Emerson J.B."/>
            <person name="Anantharaman K."/>
            <person name="Thomas B.C."/>
            <person name="Malmstrom R."/>
            <person name="Stieglmeier M."/>
            <person name="Klingl A."/>
            <person name="Woyke T."/>
            <person name="Ryan C.M."/>
            <person name="Banfield J.F."/>
        </authorList>
    </citation>
    <scope>NUCLEOTIDE SEQUENCE [LARGE SCALE GENOMIC DNA]</scope>
</reference>
<dbReference type="Gene3D" id="3.30.830.10">
    <property type="entry name" value="Metalloenzyme, LuxS/M16 peptidase-like"/>
    <property type="match status" value="2"/>
</dbReference>